<evidence type="ECO:0000313" key="2">
    <source>
        <dbReference type="Proteomes" id="UP001060085"/>
    </source>
</evidence>
<organism evidence="1 2">
    <name type="scientific">Catharanthus roseus</name>
    <name type="common">Madagascar periwinkle</name>
    <name type="synonym">Vinca rosea</name>
    <dbReference type="NCBI Taxonomy" id="4058"/>
    <lineage>
        <taxon>Eukaryota</taxon>
        <taxon>Viridiplantae</taxon>
        <taxon>Streptophyta</taxon>
        <taxon>Embryophyta</taxon>
        <taxon>Tracheophyta</taxon>
        <taxon>Spermatophyta</taxon>
        <taxon>Magnoliopsida</taxon>
        <taxon>eudicotyledons</taxon>
        <taxon>Gunneridae</taxon>
        <taxon>Pentapetalae</taxon>
        <taxon>asterids</taxon>
        <taxon>lamiids</taxon>
        <taxon>Gentianales</taxon>
        <taxon>Apocynaceae</taxon>
        <taxon>Rauvolfioideae</taxon>
        <taxon>Vinceae</taxon>
        <taxon>Catharanthinae</taxon>
        <taxon>Catharanthus</taxon>
    </lineage>
</organism>
<proteinExistence type="predicted"/>
<sequence length="170" mass="18979">MQQMSESTRELLELSTATIFPVATPYRPSWFLPSLSTTHLQRHHCSSISSSLFFTPHFSAFSVTTSGNSIANLFHCSQSYSQARHSIFRATAIVNYEKPPPSRTRWRPTIQRGGNEKAQAVEDQAVEASENGGENNFQTILESCVWSLHFWIVALICLALGQAALKCGRM</sequence>
<gene>
    <name evidence="1" type="ORF">M9H77_18142</name>
</gene>
<name>A0ACC0B6N7_CATRO</name>
<dbReference type="Proteomes" id="UP001060085">
    <property type="component" value="Linkage Group LG04"/>
</dbReference>
<accession>A0ACC0B6N7</accession>
<evidence type="ECO:0000313" key="1">
    <source>
        <dbReference type="EMBL" id="KAI5668289.1"/>
    </source>
</evidence>
<dbReference type="EMBL" id="CM044704">
    <property type="protein sequence ID" value="KAI5668289.1"/>
    <property type="molecule type" value="Genomic_DNA"/>
</dbReference>
<keyword evidence="2" id="KW-1185">Reference proteome</keyword>
<reference evidence="2" key="1">
    <citation type="journal article" date="2023" name="Nat. Plants">
        <title>Single-cell RNA sequencing provides a high-resolution roadmap for understanding the multicellular compartmentation of specialized metabolism.</title>
        <authorList>
            <person name="Sun S."/>
            <person name="Shen X."/>
            <person name="Li Y."/>
            <person name="Li Y."/>
            <person name="Wang S."/>
            <person name="Li R."/>
            <person name="Zhang H."/>
            <person name="Shen G."/>
            <person name="Guo B."/>
            <person name="Wei J."/>
            <person name="Xu J."/>
            <person name="St-Pierre B."/>
            <person name="Chen S."/>
            <person name="Sun C."/>
        </authorList>
    </citation>
    <scope>NUCLEOTIDE SEQUENCE [LARGE SCALE GENOMIC DNA]</scope>
</reference>
<comment type="caution">
    <text evidence="1">The sequence shown here is derived from an EMBL/GenBank/DDBJ whole genome shotgun (WGS) entry which is preliminary data.</text>
</comment>
<protein>
    <submittedName>
        <fullName evidence="1">Uncharacterized protein</fullName>
    </submittedName>
</protein>